<protein>
    <submittedName>
        <fullName evidence="1">Uncharacterized protein</fullName>
    </submittedName>
</protein>
<name>A0ABS6BRC4_9CLOT</name>
<sequence>MTDKQKLLILLDDFELGYTNEDNSIVLKEGNENVIGRDGYGATFIFQKDNSFDALKIHKK</sequence>
<comment type="caution">
    <text evidence="1">The sequence shown here is derived from an EMBL/GenBank/DDBJ whole genome shotgun (WGS) entry which is preliminary data.</text>
</comment>
<dbReference type="Proteomes" id="UP000776252">
    <property type="component" value="Unassembled WGS sequence"/>
</dbReference>
<accession>A0ABS6BRC4</accession>
<gene>
    <name evidence="1" type="ORF">KPL37_06930</name>
</gene>
<organism evidence="1 2">
    <name type="scientific">Clostridium frigoris</name>
    <dbReference type="NCBI Taxonomy" id="205327"/>
    <lineage>
        <taxon>Bacteria</taxon>
        <taxon>Bacillati</taxon>
        <taxon>Bacillota</taxon>
        <taxon>Clostridia</taxon>
        <taxon>Eubacteriales</taxon>
        <taxon>Clostridiaceae</taxon>
        <taxon>Clostridium</taxon>
    </lineage>
</organism>
<dbReference type="RefSeq" id="WP_216147070.1">
    <property type="nucleotide sequence ID" value="NZ_JAHLDV010000010.1"/>
</dbReference>
<evidence type="ECO:0000313" key="2">
    <source>
        <dbReference type="Proteomes" id="UP000776252"/>
    </source>
</evidence>
<reference evidence="1 2" key="1">
    <citation type="submission" date="2021-06" db="EMBL/GenBank/DDBJ databases">
        <title>Clostridia strains as spoilage organisms.</title>
        <authorList>
            <person name="Wambui J."/>
            <person name="Stephan R."/>
            <person name="Stevens M.J.A."/>
        </authorList>
    </citation>
    <scope>NUCLEOTIDE SEQUENCE [LARGE SCALE GENOMIC DNA]</scope>
    <source>
        <strain evidence="1 2">DSM 14204</strain>
    </source>
</reference>
<evidence type="ECO:0000313" key="1">
    <source>
        <dbReference type="EMBL" id="MBU3159488.1"/>
    </source>
</evidence>
<keyword evidence="2" id="KW-1185">Reference proteome</keyword>
<dbReference type="EMBL" id="JAHLDV010000010">
    <property type="protein sequence ID" value="MBU3159488.1"/>
    <property type="molecule type" value="Genomic_DNA"/>
</dbReference>
<proteinExistence type="predicted"/>